<dbReference type="InterPro" id="IPR003660">
    <property type="entry name" value="HAMP_dom"/>
</dbReference>
<dbReference type="GO" id="GO:0030295">
    <property type="term" value="F:protein kinase activator activity"/>
    <property type="evidence" value="ECO:0007669"/>
    <property type="project" value="TreeGrafter"/>
</dbReference>
<dbReference type="FunFam" id="1.10.287.130:FF:000008">
    <property type="entry name" value="Two-component sensor histidine kinase"/>
    <property type="match status" value="1"/>
</dbReference>
<keyword evidence="10" id="KW-0418">Kinase</keyword>
<dbReference type="Gene3D" id="3.30.450.20">
    <property type="entry name" value="PAS domain"/>
    <property type="match status" value="1"/>
</dbReference>
<evidence type="ECO:0000256" key="8">
    <source>
        <dbReference type="ARBA" id="ARBA00022692"/>
    </source>
</evidence>
<dbReference type="SUPFAM" id="SSF47384">
    <property type="entry name" value="Homodimeric domain of signal transducing histidine kinase"/>
    <property type="match status" value="1"/>
</dbReference>
<dbReference type="PRINTS" id="PR00344">
    <property type="entry name" value="BCTRLSENSOR"/>
</dbReference>
<dbReference type="Pfam" id="PF00512">
    <property type="entry name" value="HisKA"/>
    <property type="match status" value="1"/>
</dbReference>
<dbReference type="CDD" id="cd00082">
    <property type="entry name" value="HisKA"/>
    <property type="match status" value="1"/>
</dbReference>
<evidence type="ECO:0000256" key="12">
    <source>
        <dbReference type="ARBA" id="ARBA00022989"/>
    </source>
</evidence>
<proteinExistence type="predicted"/>
<dbReference type="Pfam" id="PF02518">
    <property type="entry name" value="HATPase_c"/>
    <property type="match status" value="1"/>
</dbReference>
<feature type="domain" description="HAMP" evidence="17">
    <location>
        <begin position="191"/>
        <end position="243"/>
    </location>
</feature>
<dbReference type="Gene3D" id="3.30.565.10">
    <property type="entry name" value="Histidine kinase-like ATPase, C-terminal domain"/>
    <property type="match status" value="1"/>
</dbReference>
<dbReference type="EMBL" id="MFNF01000050">
    <property type="protein sequence ID" value="OGH00067.1"/>
    <property type="molecule type" value="Genomic_DNA"/>
</dbReference>
<dbReference type="InterPro" id="IPR050351">
    <property type="entry name" value="BphY/WalK/GraS-like"/>
</dbReference>
<dbReference type="Proteomes" id="UP000177583">
    <property type="component" value="Unassembled WGS sequence"/>
</dbReference>
<dbReference type="GO" id="GO:0005886">
    <property type="term" value="C:plasma membrane"/>
    <property type="evidence" value="ECO:0007669"/>
    <property type="project" value="UniProtKB-SubCell"/>
</dbReference>
<dbReference type="InterPro" id="IPR013656">
    <property type="entry name" value="PAS_4"/>
</dbReference>
<dbReference type="AlphaFoldDB" id="A0A1F6GPG6"/>
<evidence type="ECO:0000313" key="18">
    <source>
        <dbReference type="EMBL" id="OGH00067.1"/>
    </source>
</evidence>
<dbReference type="PANTHER" id="PTHR42878">
    <property type="entry name" value="TWO-COMPONENT HISTIDINE KINASE"/>
    <property type="match status" value="1"/>
</dbReference>
<feature type="domain" description="Histidine kinase" evidence="16">
    <location>
        <begin position="369"/>
        <end position="587"/>
    </location>
</feature>
<evidence type="ECO:0000256" key="7">
    <source>
        <dbReference type="ARBA" id="ARBA00022679"/>
    </source>
</evidence>
<keyword evidence="11" id="KW-0067">ATP-binding</keyword>
<dbReference type="FunFam" id="3.30.565.10:FF:000006">
    <property type="entry name" value="Sensor histidine kinase WalK"/>
    <property type="match status" value="1"/>
</dbReference>
<dbReference type="GO" id="GO:0007234">
    <property type="term" value="P:osmosensory signaling via phosphorelay pathway"/>
    <property type="evidence" value="ECO:0007669"/>
    <property type="project" value="TreeGrafter"/>
</dbReference>
<dbReference type="Gene3D" id="1.10.287.130">
    <property type="match status" value="1"/>
</dbReference>
<dbReference type="PROSITE" id="PS50885">
    <property type="entry name" value="HAMP"/>
    <property type="match status" value="1"/>
</dbReference>
<keyword evidence="6" id="KW-0597">Phosphoprotein</keyword>
<dbReference type="SMART" id="SM00388">
    <property type="entry name" value="HisKA"/>
    <property type="match status" value="1"/>
</dbReference>
<dbReference type="PROSITE" id="PS50109">
    <property type="entry name" value="HIS_KIN"/>
    <property type="match status" value="1"/>
</dbReference>
<dbReference type="SUPFAM" id="SSF158472">
    <property type="entry name" value="HAMP domain-like"/>
    <property type="match status" value="1"/>
</dbReference>
<keyword evidence="8 15" id="KW-0812">Transmembrane</keyword>
<evidence type="ECO:0000256" key="15">
    <source>
        <dbReference type="SAM" id="Phobius"/>
    </source>
</evidence>
<dbReference type="SUPFAM" id="SSF55785">
    <property type="entry name" value="PYP-like sensor domain (PAS domain)"/>
    <property type="match status" value="1"/>
</dbReference>
<comment type="caution">
    <text evidence="18">The sequence shown here is derived from an EMBL/GenBank/DDBJ whole genome shotgun (WGS) entry which is preliminary data.</text>
</comment>
<dbReference type="PANTHER" id="PTHR42878:SF7">
    <property type="entry name" value="SENSOR HISTIDINE KINASE GLRK"/>
    <property type="match status" value="1"/>
</dbReference>
<name>A0A1F6GPG6_9PROT</name>
<sequence>MNPKKLIWQIFPPLLLVFVTAMLLLSALVANRYSRFFVDYVSRELLLRAKVLEPELAKLIEERQWVLLGGIAERLASGGDVRVTLVSLQGEFLADSLGHLSAAEELAGLEEIQRAIQGESLAVQRFGFTEQREMLYVARPVLIGVHPVGVVRIGVPLDYYTEMLSWTRPAIAGLALGLGLAAALASLLVVRRVSIPLEEIQKQAQAFAQGDLTVRLPGFESLELDRLSRALNLMAKQLEDRFETIDRQKCEQEAIFAGIGEGLLVLDPEGRITNLNPAAMEILSLGDAYKKKLVEIVRNPALETFVQKTLLLETPVTAQIEIYQTDKVVRATGTALTDGKGRQIGVLLALYDLTHLLRLENVRKEFVANVSHELKTPITAIKGFVETLQDGAKDDPAELERFLAIIARQTGRLEMIVEDLLSLARIEQDGFEQAMERERTDLKELCKGALQLCQPNAKAKGISLILEEGEPHKLEINPRLVEQALINLLDNAIKYSGKGKEVRIGWFRSNQNWSLEVKDQGLGIPVEALPRIFERFYRVDKARSGNDLSTGLGLSIVKNIMKLHKGRVEVESQLGKGSSFRLLFPLD</sequence>
<evidence type="ECO:0000256" key="10">
    <source>
        <dbReference type="ARBA" id="ARBA00022777"/>
    </source>
</evidence>
<keyword evidence="12 15" id="KW-1133">Transmembrane helix</keyword>
<dbReference type="SUPFAM" id="SSF55874">
    <property type="entry name" value="ATPase domain of HSP90 chaperone/DNA topoisomerase II/histidine kinase"/>
    <property type="match status" value="1"/>
</dbReference>
<evidence type="ECO:0000256" key="11">
    <source>
        <dbReference type="ARBA" id="ARBA00022840"/>
    </source>
</evidence>
<evidence type="ECO:0000256" key="3">
    <source>
        <dbReference type="ARBA" id="ARBA00004236"/>
    </source>
</evidence>
<dbReference type="Pfam" id="PF00672">
    <property type="entry name" value="HAMP"/>
    <property type="match status" value="1"/>
</dbReference>
<comment type="catalytic activity">
    <reaction evidence="1">
        <text>ATP + protein L-histidine = ADP + protein N-phospho-L-histidine.</text>
        <dbReference type="EC" id="2.7.13.3"/>
    </reaction>
</comment>
<accession>A0A1F6GPG6</accession>
<keyword evidence="14 15" id="KW-0472">Membrane</keyword>
<dbReference type="InterPro" id="IPR035965">
    <property type="entry name" value="PAS-like_dom_sf"/>
</dbReference>
<dbReference type="CDD" id="cd00075">
    <property type="entry name" value="HATPase"/>
    <property type="match status" value="1"/>
</dbReference>
<dbReference type="InterPro" id="IPR005467">
    <property type="entry name" value="His_kinase_dom"/>
</dbReference>
<dbReference type="SMART" id="SM00387">
    <property type="entry name" value="HATPase_c"/>
    <property type="match status" value="1"/>
</dbReference>
<protein>
    <recommendedName>
        <fullName evidence="4">histidine kinase</fullName>
        <ecNumber evidence="4">2.7.13.3</ecNumber>
    </recommendedName>
</protein>
<dbReference type="CDD" id="cd06225">
    <property type="entry name" value="HAMP"/>
    <property type="match status" value="1"/>
</dbReference>
<evidence type="ECO:0000256" key="2">
    <source>
        <dbReference type="ARBA" id="ARBA00004141"/>
    </source>
</evidence>
<dbReference type="SMART" id="SM00304">
    <property type="entry name" value="HAMP"/>
    <property type="match status" value="1"/>
</dbReference>
<evidence type="ECO:0000259" key="17">
    <source>
        <dbReference type="PROSITE" id="PS50885"/>
    </source>
</evidence>
<evidence type="ECO:0000256" key="6">
    <source>
        <dbReference type="ARBA" id="ARBA00022553"/>
    </source>
</evidence>
<comment type="subcellular location">
    <subcellularLocation>
        <location evidence="3">Cell membrane</location>
    </subcellularLocation>
    <subcellularLocation>
        <location evidence="2">Membrane</location>
        <topology evidence="2">Multi-pass membrane protein</topology>
    </subcellularLocation>
</comment>
<dbReference type="InterPro" id="IPR004358">
    <property type="entry name" value="Sig_transdc_His_kin-like_C"/>
</dbReference>
<dbReference type="InterPro" id="IPR003594">
    <property type="entry name" value="HATPase_dom"/>
</dbReference>
<dbReference type="InterPro" id="IPR036890">
    <property type="entry name" value="HATPase_C_sf"/>
</dbReference>
<dbReference type="InterPro" id="IPR036097">
    <property type="entry name" value="HisK_dim/P_sf"/>
</dbReference>
<organism evidence="18 19">
    <name type="scientific">Candidatus Lambdaproteobacteria bacterium RIFOXYD2_FULL_56_26</name>
    <dbReference type="NCBI Taxonomy" id="1817773"/>
    <lineage>
        <taxon>Bacteria</taxon>
        <taxon>Pseudomonadati</taxon>
        <taxon>Pseudomonadota</taxon>
        <taxon>Candidatus Lambdaproteobacteria</taxon>
    </lineage>
</organism>
<keyword evidence="13" id="KW-0902">Two-component regulatory system</keyword>
<evidence type="ECO:0000256" key="14">
    <source>
        <dbReference type="ARBA" id="ARBA00023136"/>
    </source>
</evidence>
<dbReference type="CDD" id="cd00130">
    <property type="entry name" value="PAS"/>
    <property type="match status" value="1"/>
</dbReference>
<evidence type="ECO:0000256" key="4">
    <source>
        <dbReference type="ARBA" id="ARBA00012438"/>
    </source>
</evidence>
<dbReference type="InterPro" id="IPR000014">
    <property type="entry name" value="PAS"/>
</dbReference>
<dbReference type="GO" id="GO:0000156">
    <property type="term" value="F:phosphorelay response regulator activity"/>
    <property type="evidence" value="ECO:0007669"/>
    <property type="project" value="TreeGrafter"/>
</dbReference>
<evidence type="ECO:0000256" key="1">
    <source>
        <dbReference type="ARBA" id="ARBA00000085"/>
    </source>
</evidence>
<keyword evidence="5" id="KW-1003">Cell membrane</keyword>
<dbReference type="EC" id="2.7.13.3" evidence="4"/>
<evidence type="ECO:0000256" key="13">
    <source>
        <dbReference type="ARBA" id="ARBA00023012"/>
    </source>
</evidence>
<dbReference type="InterPro" id="IPR003661">
    <property type="entry name" value="HisK_dim/P_dom"/>
</dbReference>
<gene>
    <name evidence="18" type="ORF">A2557_04270</name>
</gene>
<evidence type="ECO:0000313" key="19">
    <source>
        <dbReference type="Proteomes" id="UP000177583"/>
    </source>
</evidence>
<dbReference type="GO" id="GO:0000155">
    <property type="term" value="F:phosphorelay sensor kinase activity"/>
    <property type="evidence" value="ECO:0007669"/>
    <property type="project" value="InterPro"/>
</dbReference>
<evidence type="ECO:0000256" key="9">
    <source>
        <dbReference type="ARBA" id="ARBA00022741"/>
    </source>
</evidence>
<feature type="transmembrane region" description="Helical" evidence="15">
    <location>
        <begin position="6"/>
        <end position="30"/>
    </location>
</feature>
<keyword evidence="9" id="KW-0547">Nucleotide-binding</keyword>
<dbReference type="GO" id="GO:0005524">
    <property type="term" value="F:ATP binding"/>
    <property type="evidence" value="ECO:0007669"/>
    <property type="project" value="UniProtKB-KW"/>
</dbReference>
<evidence type="ECO:0000259" key="16">
    <source>
        <dbReference type="PROSITE" id="PS50109"/>
    </source>
</evidence>
<keyword evidence="7" id="KW-0808">Transferase</keyword>
<reference evidence="18 19" key="1">
    <citation type="journal article" date="2016" name="Nat. Commun.">
        <title>Thousands of microbial genomes shed light on interconnected biogeochemical processes in an aquifer system.</title>
        <authorList>
            <person name="Anantharaman K."/>
            <person name="Brown C.T."/>
            <person name="Hug L.A."/>
            <person name="Sharon I."/>
            <person name="Castelle C.J."/>
            <person name="Probst A.J."/>
            <person name="Thomas B.C."/>
            <person name="Singh A."/>
            <person name="Wilkins M.J."/>
            <person name="Karaoz U."/>
            <person name="Brodie E.L."/>
            <person name="Williams K.H."/>
            <person name="Hubbard S.S."/>
            <person name="Banfield J.F."/>
        </authorList>
    </citation>
    <scope>NUCLEOTIDE SEQUENCE [LARGE SCALE GENOMIC DNA]</scope>
</reference>
<evidence type="ECO:0000256" key="5">
    <source>
        <dbReference type="ARBA" id="ARBA00022475"/>
    </source>
</evidence>
<dbReference type="Gene3D" id="6.10.340.10">
    <property type="match status" value="1"/>
</dbReference>
<dbReference type="Pfam" id="PF08448">
    <property type="entry name" value="PAS_4"/>
    <property type="match status" value="1"/>
</dbReference>